<dbReference type="AlphaFoldDB" id="A0A1F6A012"/>
<sequence length="183" mass="20835">MNKIQIYLIAGVFLFSLYTLPYIHFPPLVTAQTPAAPTPVDYHLPYPGILPDHPLYSLKRFRDFLLITFNRHPLKKVELYLLFSDKKIAMSSDLLDKRKFDLTVDTLRESQSDLLKSAGVLLSSSQKNILPEGLADKVELAAKKHQEVIKNIFTAITDLKKREKINQALQFNNQAISLIQSAK</sequence>
<dbReference type="Pfam" id="PF18915">
    <property type="entry name" value="DUF5667"/>
    <property type="match status" value="1"/>
</dbReference>
<evidence type="ECO:0000313" key="2">
    <source>
        <dbReference type="EMBL" id="OGG17954.1"/>
    </source>
</evidence>
<name>A0A1F6A012_9BACT</name>
<reference evidence="2 3" key="1">
    <citation type="journal article" date="2016" name="Nat. Commun.">
        <title>Thousands of microbial genomes shed light on interconnected biogeochemical processes in an aquifer system.</title>
        <authorList>
            <person name="Anantharaman K."/>
            <person name="Brown C.T."/>
            <person name="Hug L.A."/>
            <person name="Sharon I."/>
            <person name="Castelle C.J."/>
            <person name="Probst A.J."/>
            <person name="Thomas B.C."/>
            <person name="Singh A."/>
            <person name="Wilkins M.J."/>
            <person name="Karaoz U."/>
            <person name="Brodie E.L."/>
            <person name="Williams K.H."/>
            <person name="Hubbard S.S."/>
            <person name="Banfield J.F."/>
        </authorList>
    </citation>
    <scope>NUCLEOTIDE SEQUENCE [LARGE SCALE GENOMIC DNA]</scope>
</reference>
<evidence type="ECO:0000313" key="3">
    <source>
        <dbReference type="Proteomes" id="UP000176253"/>
    </source>
</evidence>
<gene>
    <name evidence="2" type="ORF">A3D78_07430</name>
</gene>
<dbReference type="InterPro" id="IPR043725">
    <property type="entry name" value="DUF5667"/>
</dbReference>
<comment type="caution">
    <text evidence="2">The sequence shown here is derived from an EMBL/GenBank/DDBJ whole genome shotgun (WGS) entry which is preliminary data.</text>
</comment>
<evidence type="ECO:0000259" key="1">
    <source>
        <dbReference type="Pfam" id="PF18915"/>
    </source>
</evidence>
<dbReference type="Proteomes" id="UP000176253">
    <property type="component" value="Unassembled WGS sequence"/>
</dbReference>
<dbReference type="EMBL" id="MFJM01000026">
    <property type="protein sequence ID" value="OGG17954.1"/>
    <property type="molecule type" value="Genomic_DNA"/>
</dbReference>
<protein>
    <recommendedName>
        <fullName evidence="1">DUF5667 domain-containing protein</fullName>
    </recommendedName>
</protein>
<dbReference type="STRING" id="1798383.A3D78_07430"/>
<accession>A0A1F6A012</accession>
<feature type="domain" description="DUF5667" evidence="1">
    <location>
        <begin position="48"/>
        <end position="152"/>
    </location>
</feature>
<proteinExistence type="predicted"/>
<organism evidence="2 3">
    <name type="scientific">Candidatus Gottesmanbacteria bacterium RIFCSPHIGHO2_02_FULL_39_14</name>
    <dbReference type="NCBI Taxonomy" id="1798383"/>
    <lineage>
        <taxon>Bacteria</taxon>
        <taxon>Candidatus Gottesmaniibacteriota</taxon>
    </lineage>
</organism>